<evidence type="ECO:0000256" key="3">
    <source>
        <dbReference type="SAM" id="SignalP"/>
    </source>
</evidence>
<feature type="region of interest" description="Disordered" evidence="1">
    <location>
        <begin position="563"/>
        <end position="582"/>
    </location>
</feature>
<accession>A0A815TVF1</accession>
<feature type="chain" id="PRO_5032417948" evidence="3">
    <location>
        <begin position="20"/>
        <end position="728"/>
    </location>
</feature>
<keyword evidence="2" id="KW-1133">Transmembrane helix</keyword>
<reference evidence="4" key="1">
    <citation type="submission" date="2021-02" db="EMBL/GenBank/DDBJ databases">
        <authorList>
            <person name="Nowell W R."/>
        </authorList>
    </citation>
    <scope>NUCLEOTIDE SEQUENCE</scope>
</reference>
<feature type="transmembrane region" description="Helical" evidence="2">
    <location>
        <begin position="615"/>
        <end position="639"/>
    </location>
</feature>
<keyword evidence="2" id="KW-0472">Membrane</keyword>
<evidence type="ECO:0000256" key="2">
    <source>
        <dbReference type="SAM" id="Phobius"/>
    </source>
</evidence>
<dbReference type="EMBL" id="CAJNOR010004554">
    <property type="protein sequence ID" value="CAF1511156.1"/>
    <property type="molecule type" value="Genomic_DNA"/>
</dbReference>
<feature type="signal peptide" evidence="3">
    <location>
        <begin position="1"/>
        <end position="19"/>
    </location>
</feature>
<evidence type="ECO:0000256" key="1">
    <source>
        <dbReference type="SAM" id="MobiDB-lite"/>
    </source>
</evidence>
<feature type="region of interest" description="Disordered" evidence="1">
    <location>
        <begin position="669"/>
        <end position="728"/>
    </location>
</feature>
<gene>
    <name evidence="4" type="ORF">XAT740_LOCUS40225</name>
</gene>
<proteinExistence type="predicted"/>
<protein>
    <submittedName>
        <fullName evidence="4">Uncharacterized protein</fullName>
    </submittedName>
</protein>
<name>A0A815TVF1_ADIRI</name>
<dbReference type="Proteomes" id="UP000663828">
    <property type="component" value="Unassembled WGS sequence"/>
</dbReference>
<comment type="caution">
    <text evidence="4">The sequence shown here is derived from an EMBL/GenBank/DDBJ whole genome shotgun (WGS) entry which is preliminary data.</text>
</comment>
<sequence length="728" mass="79872">MFAWLWIVFVLRSNDLCFADHYKGGSLSWKPTNPSSLTSPIQVIITQRQSWTLSRYQCDETTINNLTSFNDTLSSTSPTLTCISSAAACTSSMYQTIVTDLYCTDFSTVFQVSTGSNYTKENLAVSSIIDITARGASWANEILTNSWSMVAHIDLTPISGKINTSPVTGSLPIFQLYVNELSVIQIVAYDWDDDHTVRCRWSQQSPLDECGNICSELPSASLSSIDCAITWLPVLRSTDIANGLTESTYVAAITAEDFVNASSTTALSSVPHQVLVQVSTRPSGVCSNRPSISGFPRRNLACYAVSVGSGSSFRFQSTVRCLNDTIVEFISTSPLFVQRSVVYQISNYTWGINVTWVPTTDQTGLQPFCVAAVDNNGQTSSQYCIMIAVGTVNPSLPAPRFVQGTASPVGTVMSTQLRFSIQATQPLRRTTLNQTYISIYRVNVGLVRQIDCKYSTDVYIFNNTLIFFVPDPPWVLGATYYITLTDGVATADYYCGPEATGFGSTTAWRFTIWNPSLSSTTTTPSTTTPSLTVYTVTTRGSSTTSINTLLTTTGIPAYTTRTTTTTTSTTSTSSTSTTTTTATTTTTTTTTTTAYIPSVDVLYPKDFENQCSTTVALGTIIINLIGVILHSCGMTALFVKVNTNFNNKILRIRNERRIRLQALANATYENDDDDDEEIYELEDFDNDSDEDENEDDDDDDNEEEEDDDSDENDDDDDDDDDDEEETSV</sequence>
<keyword evidence="5" id="KW-1185">Reference proteome</keyword>
<keyword evidence="3" id="KW-0732">Signal</keyword>
<organism evidence="4 5">
    <name type="scientific">Adineta ricciae</name>
    <name type="common">Rotifer</name>
    <dbReference type="NCBI Taxonomy" id="249248"/>
    <lineage>
        <taxon>Eukaryota</taxon>
        <taxon>Metazoa</taxon>
        <taxon>Spiralia</taxon>
        <taxon>Gnathifera</taxon>
        <taxon>Rotifera</taxon>
        <taxon>Eurotatoria</taxon>
        <taxon>Bdelloidea</taxon>
        <taxon>Adinetida</taxon>
        <taxon>Adinetidae</taxon>
        <taxon>Adineta</taxon>
    </lineage>
</organism>
<keyword evidence="2" id="KW-0812">Transmembrane</keyword>
<evidence type="ECO:0000313" key="4">
    <source>
        <dbReference type="EMBL" id="CAF1511156.1"/>
    </source>
</evidence>
<dbReference type="AlphaFoldDB" id="A0A815TVF1"/>
<evidence type="ECO:0000313" key="5">
    <source>
        <dbReference type="Proteomes" id="UP000663828"/>
    </source>
</evidence>